<dbReference type="Proteomes" id="UP001140217">
    <property type="component" value="Unassembled WGS sequence"/>
</dbReference>
<dbReference type="EC" id="4.6.1.16" evidence="2"/>
<evidence type="ECO:0000259" key="7">
    <source>
        <dbReference type="Pfam" id="PF26577"/>
    </source>
</evidence>
<comment type="similarity">
    <text evidence="1">Belongs to the tRNA-intron endonuclease family.</text>
</comment>
<dbReference type="EMBL" id="JANBUL010000111">
    <property type="protein sequence ID" value="KAJ2781235.1"/>
    <property type="molecule type" value="Genomic_DNA"/>
</dbReference>
<comment type="catalytic activity">
    <reaction evidence="5">
        <text>pretRNA = a 3'-half-tRNA molecule with a 5'-OH end + a 5'-half-tRNA molecule with a 2',3'-cyclic phosphate end + an intron with a 2',3'-cyclic phosphate and a 5'-hydroxyl terminus.</text>
        <dbReference type="EC" id="4.6.1.16"/>
    </reaction>
</comment>
<dbReference type="InterPro" id="IPR006677">
    <property type="entry name" value="tRNA_intron_Endonuc_cat-like"/>
</dbReference>
<dbReference type="GO" id="GO:0003676">
    <property type="term" value="F:nucleic acid binding"/>
    <property type="evidence" value="ECO:0007669"/>
    <property type="project" value="InterPro"/>
</dbReference>
<dbReference type="InterPro" id="IPR011856">
    <property type="entry name" value="tRNA_endonuc-like_dom_sf"/>
</dbReference>
<dbReference type="InterPro" id="IPR036167">
    <property type="entry name" value="tRNA_intron_Endo_cat-like_sf"/>
</dbReference>
<dbReference type="Pfam" id="PF01974">
    <property type="entry name" value="tRNA_int_endo"/>
    <property type="match status" value="1"/>
</dbReference>
<evidence type="ECO:0000256" key="5">
    <source>
        <dbReference type="ARBA" id="ARBA00034031"/>
    </source>
</evidence>
<dbReference type="PANTHER" id="PTHR13070:SF0">
    <property type="entry name" value="TRNA-SPLICING ENDONUCLEASE SUBUNIT SEN34"/>
    <property type="match status" value="1"/>
</dbReference>
<evidence type="ECO:0000256" key="1">
    <source>
        <dbReference type="ARBA" id="ARBA00008078"/>
    </source>
</evidence>
<feature type="domain" description="TSEN34 N-terminal" evidence="7">
    <location>
        <begin position="7"/>
        <end position="71"/>
    </location>
</feature>
<dbReference type="Pfam" id="PF26577">
    <property type="entry name" value="TSEN34_N"/>
    <property type="match status" value="1"/>
</dbReference>
<evidence type="ECO:0000256" key="4">
    <source>
        <dbReference type="ARBA" id="ARBA00023239"/>
    </source>
</evidence>
<accession>A0A9W8HAH0</accession>
<keyword evidence="3" id="KW-0819">tRNA processing</keyword>
<dbReference type="CDD" id="cd22363">
    <property type="entry name" value="tRNA-intron_lyase_C"/>
    <property type="match status" value="1"/>
</dbReference>
<dbReference type="GO" id="GO:0000213">
    <property type="term" value="F:tRNA-intron lyase activity"/>
    <property type="evidence" value="ECO:0007669"/>
    <property type="project" value="UniProtKB-EC"/>
</dbReference>
<name>A0A9W8HAH0_9FUNG</name>
<dbReference type="OrthoDB" id="48041at2759"/>
<keyword evidence="8" id="KW-0540">Nuclease</keyword>
<dbReference type="SUPFAM" id="SSF53032">
    <property type="entry name" value="tRNA-intron endonuclease catalytic domain-like"/>
    <property type="match status" value="1"/>
</dbReference>
<keyword evidence="4 8" id="KW-0456">Lyase</keyword>
<dbReference type="GO" id="GO:0000379">
    <property type="term" value="P:tRNA-type intron splice site recognition and cleavage"/>
    <property type="evidence" value="ECO:0007669"/>
    <property type="project" value="TreeGrafter"/>
</dbReference>
<organism evidence="8 9">
    <name type="scientific">Coemansia javaensis</name>
    <dbReference type="NCBI Taxonomy" id="2761396"/>
    <lineage>
        <taxon>Eukaryota</taxon>
        <taxon>Fungi</taxon>
        <taxon>Fungi incertae sedis</taxon>
        <taxon>Zoopagomycota</taxon>
        <taxon>Kickxellomycotina</taxon>
        <taxon>Kickxellomycetes</taxon>
        <taxon>Kickxellales</taxon>
        <taxon>Kickxellaceae</taxon>
        <taxon>Coemansia</taxon>
    </lineage>
</organism>
<dbReference type="AlphaFoldDB" id="A0A9W8HAH0"/>
<evidence type="ECO:0000259" key="6">
    <source>
        <dbReference type="Pfam" id="PF01974"/>
    </source>
</evidence>
<sequence>MQQRHRLQCAGGHVLVADADLALALRTEHRVVGSLEGSHPTNPLQNNYLGLPLVLLPEEAALLVAEGAAEIAGDPFAWPETDRDRLRFALFRDLHARGFYVTRGVKFGGDYLLYPGEPMRHHSSHVVTLVDRDQGLAPRELVAVGRVCTAVKKTRLLSAWDPGRGRFTHIALSWSGM</sequence>
<protein>
    <recommendedName>
        <fullName evidence="2">tRNA-intron lyase</fullName>
        <ecNumber evidence="2">4.6.1.16</ecNumber>
    </recommendedName>
</protein>
<dbReference type="InterPro" id="IPR059049">
    <property type="entry name" value="TSEN34_N"/>
</dbReference>
<evidence type="ECO:0000313" key="9">
    <source>
        <dbReference type="Proteomes" id="UP001140217"/>
    </source>
</evidence>
<evidence type="ECO:0000313" key="8">
    <source>
        <dbReference type="EMBL" id="KAJ2781235.1"/>
    </source>
</evidence>
<gene>
    <name evidence="8" type="primary">SEN34</name>
    <name evidence="8" type="ORF">H4R18_002999</name>
</gene>
<keyword evidence="8" id="KW-0255">Endonuclease</keyword>
<proteinExistence type="inferred from homology"/>
<keyword evidence="9" id="KW-1185">Reference proteome</keyword>
<reference evidence="8" key="1">
    <citation type="submission" date="2022-07" db="EMBL/GenBank/DDBJ databases">
        <title>Phylogenomic reconstructions and comparative analyses of Kickxellomycotina fungi.</title>
        <authorList>
            <person name="Reynolds N.K."/>
            <person name="Stajich J.E."/>
            <person name="Barry K."/>
            <person name="Grigoriev I.V."/>
            <person name="Crous P."/>
            <person name="Smith M.E."/>
        </authorList>
    </citation>
    <scope>NUCLEOTIDE SEQUENCE</scope>
    <source>
        <strain evidence="8">NBRC 105414</strain>
    </source>
</reference>
<evidence type="ECO:0000256" key="2">
    <source>
        <dbReference type="ARBA" id="ARBA00012573"/>
    </source>
</evidence>
<dbReference type="PANTHER" id="PTHR13070">
    <property type="entry name" value="TRNA-SPLICING ENDONUCLEASE SUBUNIT SEN34-RELATED"/>
    <property type="match status" value="1"/>
</dbReference>
<dbReference type="GO" id="GO:0005634">
    <property type="term" value="C:nucleus"/>
    <property type="evidence" value="ECO:0007669"/>
    <property type="project" value="UniProtKB-ARBA"/>
</dbReference>
<keyword evidence="8" id="KW-0378">Hydrolase</keyword>
<comment type="caution">
    <text evidence="8">The sequence shown here is derived from an EMBL/GenBank/DDBJ whole genome shotgun (WGS) entry which is preliminary data.</text>
</comment>
<dbReference type="Gene3D" id="3.40.1350.10">
    <property type="match status" value="1"/>
</dbReference>
<feature type="domain" description="tRNA intron endonuclease catalytic" evidence="6">
    <location>
        <begin position="86"/>
        <end position="158"/>
    </location>
</feature>
<evidence type="ECO:0000256" key="3">
    <source>
        <dbReference type="ARBA" id="ARBA00022694"/>
    </source>
</evidence>